<dbReference type="OrthoDB" id="28713at2"/>
<keyword evidence="3" id="KW-0812">Transmembrane</keyword>
<sequence length="947" mass="100556">MAGRIQGITVEIGGDTTKLSSALKNVNTDIKSTQAQLKDVEKLLKLDPGNTELLAQKQRLLGAAIENTKAKLETLKTAQRQVQDQFERGEITESQYNALQREIVETELSLRDLEMQAEDANRALSHISMASERVEAFGNACTTAGTKLLPLTGAILGAGTASARLAMNFEDAMAKIATIADTTEVPLKELEAAILELSNQTGISSMAIAENVYDAISAGQSTADAVNFVSHSTKLAKAGFTDAGSALDILTTILNAYGLEASEVTTVCNTLIQTQNLGKTTVNELASSMGKIIPTAKANGVALNQIAAGYAIMTANGVATAESTTYMNAMLNELGKTGTTVSDTLRQKTGQSFAELMGNGFSLSDVLQMIANSAKEQGLAFSDLWSSTEAGKSGLILLGDSADSFNNTLAQMQNSTGATDVAFEKLQTNSNTIKIAMNQLKNSSIELGSAVMSVLAPMISSLSEKISRFSTWFSGLSDGNKRMIVVIAGVVAAIGPALLIVGKIAGSISAIINLVGIIAPVLSALIPVIASVGWPILAIIAAVIAVIAIGRLLMKHWDEIKIACEVIWGAVKEFFRAVWENIKVVFQTVVEVIKTIVITYFTIYKTIILTLLTAIKVIFLAVWNGIKLVLVTVVTVIKTIIMTYFTIYKTIILTLLKAIQIVVMTVWSGIKLVITSVIKAIQTIIHTGWNTIKTVITTVITAIQTVITTVWNAVKTATVTIMNALKIILSTVWNTIKSIVTTAVNTIKTTVTTVFTAVVKGIQTAMSKVYGAVKKGFDKAVEYIKSLASSAFTWGADMVDGLVKGIQSCIGKVGEAVKSVADKITAFLHFSVPDEGPLTEYESWMPDFMSGLAKGIEQSKSMVTKAVDGVASDLIIQPQVSTGNGSMAEHTAVSQINQLLSGLQDTISSMQPQAGGTISIPVYLGGNLLDEVVVNAQSRVNLRSGGR</sequence>
<keyword evidence="3" id="KW-1133">Transmembrane helix</keyword>
<keyword evidence="1" id="KW-1188">Viral release from host cell</keyword>
<keyword evidence="2" id="KW-0175">Coiled coil</keyword>
<dbReference type="Proteomes" id="UP000199659">
    <property type="component" value="Unassembled WGS sequence"/>
</dbReference>
<organism evidence="5 6">
    <name type="scientific">Anaeromicropila populeti</name>
    <dbReference type="NCBI Taxonomy" id="37658"/>
    <lineage>
        <taxon>Bacteria</taxon>
        <taxon>Bacillati</taxon>
        <taxon>Bacillota</taxon>
        <taxon>Clostridia</taxon>
        <taxon>Lachnospirales</taxon>
        <taxon>Lachnospiraceae</taxon>
        <taxon>Anaeromicropila</taxon>
    </lineage>
</organism>
<name>A0A1I6LRC8_9FIRM</name>
<keyword evidence="3" id="KW-0472">Membrane</keyword>
<evidence type="ECO:0000256" key="2">
    <source>
        <dbReference type="SAM" id="Coils"/>
    </source>
</evidence>
<dbReference type="PANTHER" id="PTHR37813:SF1">
    <property type="entry name" value="FELS-2 PROPHAGE PROTEIN"/>
    <property type="match status" value="1"/>
</dbReference>
<dbReference type="AlphaFoldDB" id="A0A1I6LRC8"/>
<evidence type="ECO:0000313" key="6">
    <source>
        <dbReference type="Proteomes" id="UP000199659"/>
    </source>
</evidence>
<feature type="transmembrane region" description="Helical" evidence="3">
    <location>
        <begin position="603"/>
        <end position="623"/>
    </location>
</feature>
<keyword evidence="6" id="KW-1185">Reference proteome</keyword>
<dbReference type="InterPro" id="IPR010090">
    <property type="entry name" value="Phage_tape_meas"/>
</dbReference>
<evidence type="ECO:0000256" key="3">
    <source>
        <dbReference type="SAM" id="Phobius"/>
    </source>
</evidence>
<dbReference type="PANTHER" id="PTHR37813">
    <property type="entry name" value="FELS-2 PROPHAGE PROTEIN"/>
    <property type="match status" value="1"/>
</dbReference>
<evidence type="ECO:0000256" key="1">
    <source>
        <dbReference type="ARBA" id="ARBA00022612"/>
    </source>
</evidence>
<feature type="transmembrane region" description="Helical" evidence="3">
    <location>
        <begin position="508"/>
        <end position="530"/>
    </location>
</feature>
<dbReference type="EMBL" id="FOYZ01000020">
    <property type="protein sequence ID" value="SFS06057.1"/>
    <property type="molecule type" value="Genomic_DNA"/>
</dbReference>
<proteinExistence type="predicted"/>
<dbReference type="Gene3D" id="1.20.120.20">
    <property type="entry name" value="Apolipoprotein"/>
    <property type="match status" value="1"/>
</dbReference>
<dbReference type="NCBIfam" id="TIGR01760">
    <property type="entry name" value="tape_meas_TP901"/>
    <property type="match status" value="1"/>
</dbReference>
<feature type="transmembrane region" description="Helical" evidence="3">
    <location>
        <begin position="629"/>
        <end position="648"/>
    </location>
</feature>
<gene>
    <name evidence="5" type="ORF">SAMN05661086_03508</name>
</gene>
<dbReference type="STRING" id="37658.SAMN05661086_03508"/>
<protein>
    <submittedName>
        <fullName evidence="5">Phage tail tape measure protein, TP901 family, core region</fullName>
    </submittedName>
</protein>
<feature type="transmembrane region" description="Helical" evidence="3">
    <location>
        <begin position="483"/>
        <end position="501"/>
    </location>
</feature>
<accession>A0A1I6LRC8</accession>
<dbReference type="InterPro" id="IPR016024">
    <property type="entry name" value="ARM-type_fold"/>
</dbReference>
<evidence type="ECO:0000313" key="5">
    <source>
        <dbReference type="EMBL" id="SFS06057.1"/>
    </source>
</evidence>
<dbReference type="SUPFAM" id="SSF48371">
    <property type="entry name" value="ARM repeat"/>
    <property type="match status" value="1"/>
</dbReference>
<reference evidence="5 6" key="1">
    <citation type="submission" date="2016-10" db="EMBL/GenBank/DDBJ databases">
        <authorList>
            <person name="de Groot N.N."/>
        </authorList>
    </citation>
    <scope>NUCLEOTIDE SEQUENCE [LARGE SCALE GENOMIC DNA]</scope>
    <source>
        <strain evidence="5 6">743A</strain>
    </source>
</reference>
<feature type="transmembrane region" description="Helical" evidence="3">
    <location>
        <begin position="536"/>
        <end position="554"/>
    </location>
</feature>
<feature type="domain" description="Phage tail tape measure protein" evidence="4">
    <location>
        <begin position="192"/>
        <end position="375"/>
    </location>
</feature>
<feature type="coiled-coil region" evidence="2">
    <location>
        <begin position="23"/>
        <end position="130"/>
    </location>
</feature>
<evidence type="ECO:0000259" key="4">
    <source>
        <dbReference type="Pfam" id="PF10145"/>
    </source>
</evidence>
<feature type="transmembrane region" description="Helical" evidence="3">
    <location>
        <begin position="655"/>
        <end position="674"/>
    </location>
</feature>
<dbReference type="Pfam" id="PF10145">
    <property type="entry name" value="PhageMin_Tail"/>
    <property type="match status" value="1"/>
</dbReference>
<dbReference type="RefSeq" id="WP_092563874.1">
    <property type="nucleotide sequence ID" value="NZ_FOYZ01000020.1"/>
</dbReference>